<proteinExistence type="predicted"/>
<feature type="coiled-coil region" evidence="1">
    <location>
        <begin position="369"/>
        <end position="396"/>
    </location>
</feature>
<sequence>MNSPAQQAGFIVNVTRLKINNPEHGRYSQGLVWLLREDDETNLPFFKSECGTVSNECFFVADLSIIPNEVPAVPVSPKFPVGSSVKVVDSGWGFGPEMIGTVLTVVNFTLRGTEETTYHVVDSEGQRRGGDIWESSFELAPPLLPVLPVPVAPALTLEKAPLPVAPVYTELQQKAINTFQEMHTEAVKHREGQESRLNGDYGICDNIDRFASRNGSYETQMSEVKENLIRQTAMYSGNYTYPVPCPEGGDASRAFSNHGNKWRGAYGLNRLIQLEQLIELIKTKWDDSMVNRKTPAFRNGLKVGDVVRYTRHSTPSFWVFRRDDESMSPSFHKLTDKDDYTDIDLNYIVKVDKDEISKPRAVSEFLSELQDKADKKADIERQIASLQKQLTDVQTEIGMLDYGLADQHKVKRIA</sequence>
<evidence type="ECO:0000313" key="2">
    <source>
        <dbReference type="EMBL" id="UOL48575.1"/>
    </source>
</evidence>
<evidence type="ECO:0000256" key="1">
    <source>
        <dbReference type="SAM" id="Coils"/>
    </source>
</evidence>
<accession>A0AAE9KEH2</accession>
<organism evidence="2 3">
    <name type="scientific">Pseudomonas phage Kremar</name>
    <dbReference type="NCBI Taxonomy" id="2928831"/>
    <lineage>
        <taxon>Viruses</taxon>
        <taxon>Duplodnaviria</taxon>
        <taxon>Heunggongvirae</taxon>
        <taxon>Uroviricota</taxon>
        <taxon>Caudoviricetes</taxon>
        <taxon>Vandenendeviridae</taxon>
        <taxon>Gorskivirinae</taxon>
        <taxon>Kremarvirus</taxon>
        <taxon>Kremarvirus kremar</taxon>
    </lineage>
</organism>
<dbReference type="GeneID" id="80266210"/>
<evidence type="ECO:0000313" key="3">
    <source>
        <dbReference type="Proteomes" id="UP000831298"/>
    </source>
</evidence>
<protein>
    <submittedName>
        <fullName evidence="2">Uncharacterized protein</fullName>
    </submittedName>
</protein>
<reference evidence="2 3" key="1">
    <citation type="submission" date="2022-02" db="EMBL/GenBank/DDBJ databases">
        <authorList>
            <person name="Gylling M."/>
        </authorList>
    </citation>
    <scope>NUCLEOTIDE SEQUENCE [LARGE SCALE GENOMIC DNA]</scope>
</reference>
<dbReference type="EMBL" id="OM982620">
    <property type="protein sequence ID" value="UOL48575.1"/>
    <property type="molecule type" value="Genomic_DNA"/>
</dbReference>
<keyword evidence="3" id="KW-1185">Reference proteome</keyword>
<name>A0AAE9KEH2_9CAUD</name>
<dbReference type="Proteomes" id="UP000831298">
    <property type="component" value="Segment"/>
</dbReference>
<dbReference type="KEGG" id="vg:80266210"/>
<dbReference type="RefSeq" id="YP_010766531.1">
    <property type="nucleotide sequence ID" value="NC_073679.1"/>
</dbReference>
<keyword evidence="1" id="KW-0175">Coiled coil</keyword>